<dbReference type="InterPro" id="IPR006059">
    <property type="entry name" value="SBP"/>
</dbReference>
<proteinExistence type="inferred from homology"/>
<dbReference type="Pfam" id="PF13416">
    <property type="entry name" value="SBP_bac_8"/>
    <property type="match status" value="1"/>
</dbReference>
<gene>
    <name evidence="4" type="ORF">GCM10009721_11710</name>
</gene>
<name>A0ABQ2HS17_9MICO</name>
<organism evidence="4 5">
    <name type="scientific">Terrabacter tumescens</name>
    <dbReference type="NCBI Taxonomy" id="60443"/>
    <lineage>
        <taxon>Bacteria</taxon>
        <taxon>Bacillati</taxon>
        <taxon>Actinomycetota</taxon>
        <taxon>Actinomycetes</taxon>
        <taxon>Micrococcales</taxon>
        <taxon>Intrasporangiaceae</taxon>
        <taxon>Terrabacter</taxon>
    </lineage>
</organism>
<dbReference type="SUPFAM" id="SSF53850">
    <property type="entry name" value="Periplasmic binding protein-like II"/>
    <property type="match status" value="1"/>
</dbReference>
<evidence type="ECO:0000256" key="1">
    <source>
        <dbReference type="ARBA" id="ARBA00008520"/>
    </source>
</evidence>
<reference evidence="5" key="1">
    <citation type="journal article" date="2019" name="Int. J. Syst. Evol. Microbiol.">
        <title>The Global Catalogue of Microorganisms (GCM) 10K type strain sequencing project: providing services to taxonomists for standard genome sequencing and annotation.</title>
        <authorList>
            <consortium name="The Broad Institute Genomics Platform"/>
            <consortium name="The Broad Institute Genome Sequencing Center for Infectious Disease"/>
            <person name="Wu L."/>
            <person name="Ma J."/>
        </authorList>
    </citation>
    <scope>NUCLEOTIDE SEQUENCE [LARGE SCALE GENOMIC DNA]</scope>
    <source>
        <strain evidence="5">JCM 1365</strain>
    </source>
</reference>
<keyword evidence="5" id="KW-1185">Reference proteome</keyword>
<accession>A0ABQ2HS17</accession>
<evidence type="ECO:0000313" key="5">
    <source>
        <dbReference type="Proteomes" id="UP000623461"/>
    </source>
</evidence>
<keyword evidence="3" id="KW-0732">Signal</keyword>
<dbReference type="PANTHER" id="PTHR30061">
    <property type="entry name" value="MALTOSE-BINDING PERIPLASMIC PROTEIN"/>
    <property type="match status" value="1"/>
</dbReference>
<dbReference type="Gene3D" id="3.40.190.10">
    <property type="entry name" value="Periplasmic binding protein-like II"/>
    <property type="match status" value="1"/>
</dbReference>
<sequence>MRDRLPRPYRLVLKGFSTGADLPTTEDPMKLTTTKRVAVGLLAAALPLSMAACTKGGSSSSGGAGGELTMWTHNAGNKAELAAITNIVNDYNKSQTKYKVKIQAFPQDSYNQSVVAAAASKKLPCILDIDGPNVPNWAWAGYLAPLDGLDAALSKYLPTVLGKWDNKTYSYGYYDVALVMVTRKTILDKYGIRVPTVDQPWTKDEFTAALKKIKASGDFANPLDIATSFTGEWWPYAYSPMLQSFGGDLINRDGYKTAEGSLNGPKAVEWATWFRSLVTDGLVPLKSGADPAKDFINGKSAILYNGTWTAVDTRKAFGKDTLFLPPPDLGNGPKIGGGSWQWGISQNCSDQAGALDYMKFAAQDKYVASVARDTNNIPATDAAAAQVKGYEKGGENQVFLDYAKKFAVLRPVTPGYPFIATEFTKTAQDILNGADPKTALDQAVKDIDANQKSNGYFQ</sequence>
<protein>
    <submittedName>
        <fullName evidence="4">Sugar-binding protein</fullName>
    </submittedName>
</protein>
<comment type="similarity">
    <text evidence="1">Belongs to the bacterial solute-binding protein 1 family.</text>
</comment>
<dbReference type="CDD" id="cd13585">
    <property type="entry name" value="PBP2_TMBP_like"/>
    <property type="match status" value="1"/>
</dbReference>
<keyword evidence="2" id="KW-0813">Transport</keyword>
<comment type="caution">
    <text evidence="4">The sequence shown here is derived from an EMBL/GenBank/DDBJ whole genome shotgun (WGS) entry which is preliminary data.</text>
</comment>
<dbReference type="PANTHER" id="PTHR30061:SF50">
    <property type="entry name" value="MALTOSE_MALTODEXTRIN-BINDING PERIPLASMIC PROTEIN"/>
    <property type="match status" value="1"/>
</dbReference>
<evidence type="ECO:0000256" key="2">
    <source>
        <dbReference type="ARBA" id="ARBA00022448"/>
    </source>
</evidence>
<evidence type="ECO:0000313" key="4">
    <source>
        <dbReference type="EMBL" id="GGM88345.1"/>
    </source>
</evidence>
<dbReference type="Proteomes" id="UP000623461">
    <property type="component" value="Unassembled WGS sequence"/>
</dbReference>
<dbReference type="EMBL" id="BMNZ01000002">
    <property type="protein sequence ID" value="GGM88345.1"/>
    <property type="molecule type" value="Genomic_DNA"/>
</dbReference>
<evidence type="ECO:0000256" key="3">
    <source>
        <dbReference type="ARBA" id="ARBA00022729"/>
    </source>
</evidence>